<dbReference type="GO" id="GO:0004316">
    <property type="term" value="F:3-oxoacyl-[acyl-carrier-protein] reductase (NADPH) activity"/>
    <property type="evidence" value="ECO:0007669"/>
    <property type="project" value="UniProtKB-EC"/>
</dbReference>
<dbReference type="PRINTS" id="PR00080">
    <property type="entry name" value="SDRFAMILY"/>
</dbReference>
<evidence type="ECO:0000259" key="3">
    <source>
        <dbReference type="SMART" id="SM00822"/>
    </source>
</evidence>
<dbReference type="PRINTS" id="PR00081">
    <property type="entry name" value="GDHRDH"/>
</dbReference>
<sequence>MEEKQVLITGSSRGIGRETALYLAKNGYYIVLHCNKNTKMAEAVLAEIKAAGAKGRILQFNVKDREECRKVLEKDIEANGVYYGVVLNAGIARDNVFPVMEDSEWDDVIGTNLGGFYNVLKPIVMPMIEARIKGRIIAMSSVSGLCGNRGQVNYSASKAGIIGAVKALSLELAKRGITVNAIAPGVIETDMTQDLPVDEVRKMIPMKRFGKPKEVASLVNYLMSEDASYITGQVISVNGGLYL</sequence>
<dbReference type="CDD" id="cd05333">
    <property type="entry name" value="BKR_SDR_c"/>
    <property type="match status" value="1"/>
</dbReference>
<dbReference type="Gene3D" id="3.40.50.720">
    <property type="entry name" value="NAD(P)-binding Rossmann-like Domain"/>
    <property type="match status" value="1"/>
</dbReference>
<keyword evidence="2 4" id="KW-0560">Oxidoreductase</keyword>
<dbReference type="AlphaFoldDB" id="A0A9D1EYE5"/>
<dbReference type="Proteomes" id="UP000823928">
    <property type="component" value="Unassembled WGS sequence"/>
</dbReference>
<comment type="caution">
    <text evidence="4">The sequence shown here is derived from an EMBL/GenBank/DDBJ whole genome shotgun (WGS) entry which is preliminary data.</text>
</comment>
<evidence type="ECO:0000313" key="5">
    <source>
        <dbReference type="Proteomes" id="UP000823928"/>
    </source>
</evidence>
<dbReference type="NCBIfam" id="NF009466">
    <property type="entry name" value="PRK12826.1-2"/>
    <property type="match status" value="1"/>
</dbReference>
<dbReference type="InterPro" id="IPR050259">
    <property type="entry name" value="SDR"/>
</dbReference>
<proteinExistence type="inferred from homology"/>
<dbReference type="InterPro" id="IPR002347">
    <property type="entry name" value="SDR_fam"/>
</dbReference>
<accession>A0A9D1EYE5</accession>
<reference evidence="4" key="2">
    <citation type="journal article" date="2021" name="PeerJ">
        <title>Extensive microbial diversity within the chicken gut microbiome revealed by metagenomics and culture.</title>
        <authorList>
            <person name="Gilroy R."/>
            <person name="Ravi A."/>
            <person name="Getino M."/>
            <person name="Pursley I."/>
            <person name="Horton D.L."/>
            <person name="Alikhan N.F."/>
            <person name="Baker D."/>
            <person name="Gharbi K."/>
            <person name="Hall N."/>
            <person name="Watson M."/>
            <person name="Adriaenssens E.M."/>
            <person name="Foster-Nyarko E."/>
            <person name="Jarju S."/>
            <person name="Secka A."/>
            <person name="Antonio M."/>
            <person name="Oren A."/>
            <person name="Chaudhuri R.R."/>
            <person name="La Ragione R."/>
            <person name="Hildebrand F."/>
            <person name="Pallen M.J."/>
        </authorList>
    </citation>
    <scope>NUCLEOTIDE SEQUENCE</scope>
    <source>
        <strain evidence="4">6276</strain>
    </source>
</reference>
<evidence type="ECO:0000313" key="4">
    <source>
        <dbReference type="EMBL" id="HIS36128.1"/>
    </source>
</evidence>
<dbReference type="NCBIfam" id="NF004200">
    <property type="entry name" value="PRK05653.1-5"/>
    <property type="match status" value="1"/>
</dbReference>
<dbReference type="PANTHER" id="PTHR42879">
    <property type="entry name" value="3-OXOACYL-(ACYL-CARRIER-PROTEIN) REDUCTASE"/>
    <property type="match status" value="1"/>
</dbReference>
<name>A0A9D1EYE5_9BACT</name>
<dbReference type="EC" id="1.1.1.100" evidence="4"/>
<gene>
    <name evidence="4" type="primary">fabG</name>
    <name evidence="4" type="ORF">IAC10_05800</name>
</gene>
<dbReference type="InterPro" id="IPR011285">
    <property type="entry name" value="FabG-rel"/>
</dbReference>
<dbReference type="SMART" id="SM00822">
    <property type="entry name" value="PKS_KR"/>
    <property type="match status" value="1"/>
</dbReference>
<organism evidence="4 5">
    <name type="scientific">Candidatus Scatousia excrementigallinarum</name>
    <dbReference type="NCBI Taxonomy" id="2840935"/>
    <lineage>
        <taxon>Bacteria</taxon>
        <taxon>Candidatus Scatousia</taxon>
    </lineage>
</organism>
<evidence type="ECO:0000256" key="2">
    <source>
        <dbReference type="ARBA" id="ARBA00023002"/>
    </source>
</evidence>
<dbReference type="NCBIfam" id="TIGR01831">
    <property type="entry name" value="fabG_rel"/>
    <property type="match status" value="1"/>
</dbReference>
<dbReference type="PANTHER" id="PTHR42879:SF2">
    <property type="entry name" value="3-OXOACYL-[ACYL-CARRIER-PROTEIN] REDUCTASE FABG"/>
    <property type="match status" value="1"/>
</dbReference>
<dbReference type="EMBL" id="DVIU01000117">
    <property type="protein sequence ID" value="HIS36128.1"/>
    <property type="molecule type" value="Genomic_DNA"/>
</dbReference>
<protein>
    <submittedName>
        <fullName evidence="4">3-oxoacyl-ACP reductase FabG</fullName>
        <ecNumber evidence="4">1.1.1.100</ecNumber>
    </submittedName>
</protein>
<dbReference type="SUPFAM" id="SSF51735">
    <property type="entry name" value="NAD(P)-binding Rossmann-fold domains"/>
    <property type="match status" value="1"/>
</dbReference>
<reference evidence="4" key="1">
    <citation type="submission" date="2020-10" db="EMBL/GenBank/DDBJ databases">
        <authorList>
            <person name="Gilroy R."/>
        </authorList>
    </citation>
    <scope>NUCLEOTIDE SEQUENCE</scope>
    <source>
        <strain evidence="4">6276</strain>
    </source>
</reference>
<evidence type="ECO:0000256" key="1">
    <source>
        <dbReference type="ARBA" id="ARBA00006484"/>
    </source>
</evidence>
<comment type="similarity">
    <text evidence="1">Belongs to the short-chain dehydrogenases/reductases (SDR) family.</text>
</comment>
<dbReference type="InterPro" id="IPR036291">
    <property type="entry name" value="NAD(P)-bd_dom_sf"/>
</dbReference>
<dbReference type="Pfam" id="PF13561">
    <property type="entry name" value="adh_short_C2"/>
    <property type="match status" value="1"/>
</dbReference>
<dbReference type="InterPro" id="IPR057326">
    <property type="entry name" value="KR_dom"/>
</dbReference>
<feature type="domain" description="Ketoreductase" evidence="3">
    <location>
        <begin position="4"/>
        <end position="190"/>
    </location>
</feature>
<dbReference type="FunFam" id="3.40.50.720:FF:000173">
    <property type="entry name" value="3-oxoacyl-[acyl-carrier protein] reductase"/>
    <property type="match status" value="1"/>
</dbReference>